<proteinExistence type="predicted"/>
<organism evidence="2 3">
    <name type="scientific">Lottia gigantea</name>
    <name type="common">Giant owl limpet</name>
    <dbReference type="NCBI Taxonomy" id="225164"/>
    <lineage>
        <taxon>Eukaryota</taxon>
        <taxon>Metazoa</taxon>
        <taxon>Spiralia</taxon>
        <taxon>Lophotrochozoa</taxon>
        <taxon>Mollusca</taxon>
        <taxon>Gastropoda</taxon>
        <taxon>Patellogastropoda</taxon>
        <taxon>Lottioidea</taxon>
        <taxon>Lottiidae</taxon>
        <taxon>Lottia</taxon>
    </lineage>
</organism>
<name>V4ALD2_LOTGI</name>
<sequence>MAAPIMLKPGCEERSEGEYYGIKTFVGISNPGSLCPPIIPPEIEYEDEAEITMIDQSLDIEDANDLDFVPDTESESDSEYDQDPSDEQPLATDFEDIESFSVPENAADERQIPCV</sequence>
<feature type="region of interest" description="Disordered" evidence="1">
    <location>
        <begin position="57"/>
        <end position="115"/>
    </location>
</feature>
<feature type="compositionally biased region" description="Acidic residues" evidence="1">
    <location>
        <begin position="58"/>
        <end position="86"/>
    </location>
</feature>
<dbReference type="HOGENOM" id="CLU_2111613_0_0_1"/>
<evidence type="ECO:0000256" key="1">
    <source>
        <dbReference type="SAM" id="MobiDB-lite"/>
    </source>
</evidence>
<dbReference type="RefSeq" id="XP_009054929.1">
    <property type="nucleotide sequence ID" value="XM_009056681.1"/>
</dbReference>
<dbReference type="CTD" id="20243200"/>
<dbReference type="AlphaFoldDB" id="V4ALD2"/>
<dbReference type="GeneID" id="20243200"/>
<gene>
    <name evidence="2" type="ORF">LOTGIDRAFT_175462</name>
</gene>
<protein>
    <submittedName>
        <fullName evidence="2">Uncharacterized protein</fullName>
    </submittedName>
</protein>
<dbReference type="KEGG" id="lgi:LOTGIDRAFT_175462"/>
<keyword evidence="3" id="KW-1185">Reference proteome</keyword>
<reference evidence="2" key="1">
    <citation type="journal article" date="2013" name="Nature">
        <title>Insights into bilaterian evolution from three spiralian genomes.</title>
        <authorList>
            <person name="Simakov O."/>
            <person name="Marletaz F."/>
            <person name="Cho S.J."/>
            <person name="Edsinger-Gonzales E."/>
            <person name="Havlak P."/>
            <person name="Hellsten U."/>
            <person name="Kuo D.H."/>
            <person name="Larsson T."/>
            <person name="Lv J."/>
            <person name="Arendt D."/>
            <person name="Savage R."/>
            <person name="Osoegawa K."/>
            <person name="de Jong P."/>
            <person name="Grimwood J."/>
            <person name="Chapman J.A."/>
            <person name="Shapiro H."/>
            <person name="Aerts A."/>
            <person name="Otillar R.P."/>
            <person name="Terry A.Y."/>
            <person name="Boore J.L."/>
            <person name="Grigoriev I.V."/>
            <person name="Lindberg D.R."/>
            <person name="Seaver E.C."/>
            <person name="Weisblat D.A."/>
            <person name="Putnam N.H."/>
            <person name="Rokhsar D.S."/>
        </authorList>
    </citation>
    <scope>NUCLEOTIDE SEQUENCE [LARGE SCALE GENOMIC DNA]</scope>
</reference>
<dbReference type="Proteomes" id="UP000030746">
    <property type="component" value="Unassembled WGS sequence"/>
</dbReference>
<evidence type="ECO:0000313" key="2">
    <source>
        <dbReference type="EMBL" id="ESO94386.1"/>
    </source>
</evidence>
<dbReference type="EMBL" id="KB201820">
    <property type="protein sequence ID" value="ESO94386.1"/>
    <property type="molecule type" value="Genomic_DNA"/>
</dbReference>
<accession>V4ALD2</accession>
<evidence type="ECO:0000313" key="3">
    <source>
        <dbReference type="Proteomes" id="UP000030746"/>
    </source>
</evidence>